<sequence>MKPISRNHPLKIGAQLLRKVLHSLYASLMSMFESDVRIVLTSMQEKGESLIGQDRGCWPGNPMSTIRSEECVLLCPSLCGVLRYRRRTKPLNT</sequence>
<dbReference type="OrthoDB" id="6475849at2759"/>
<dbReference type="EMBL" id="BGPR01002522">
    <property type="protein sequence ID" value="GBM74875.1"/>
    <property type="molecule type" value="Genomic_DNA"/>
</dbReference>
<name>A0A4Y2IB93_ARAVE</name>
<dbReference type="Proteomes" id="UP000499080">
    <property type="component" value="Unassembled WGS sequence"/>
</dbReference>
<gene>
    <name evidence="1" type="ORF">AVEN_212318_1</name>
</gene>
<proteinExistence type="predicted"/>
<evidence type="ECO:0000313" key="1">
    <source>
        <dbReference type="EMBL" id="GBM74875.1"/>
    </source>
</evidence>
<dbReference type="AlphaFoldDB" id="A0A4Y2IB93"/>
<keyword evidence="2" id="KW-1185">Reference proteome</keyword>
<reference evidence="1 2" key="1">
    <citation type="journal article" date="2019" name="Sci. Rep.">
        <title>Orb-weaving spider Araneus ventricosus genome elucidates the spidroin gene catalogue.</title>
        <authorList>
            <person name="Kono N."/>
            <person name="Nakamura H."/>
            <person name="Ohtoshi R."/>
            <person name="Moran D.A.P."/>
            <person name="Shinohara A."/>
            <person name="Yoshida Y."/>
            <person name="Fujiwara M."/>
            <person name="Mori M."/>
            <person name="Tomita M."/>
            <person name="Arakawa K."/>
        </authorList>
    </citation>
    <scope>NUCLEOTIDE SEQUENCE [LARGE SCALE GENOMIC DNA]</scope>
</reference>
<protein>
    <submittedName>
        <fullName evidence="1">Uncharacterized protein</fullName>
    </submittedName>
</protein>
<comment type="caution">
    <text evidence="1">The sequence shown here is derived from an EMBL/GenBank/DDBJ whole genome shotgun (WGS) entry which is preliminary data.</text>
</comment>
<organism evidence="1 2">
    <name type="scientific">Araneus ventricosus</name>
    <name type="common">Orbweaver spider</name>
    <name type="synonym">Epeira ventricosa</name>
    <dbReference type="NCBI Taxonomy" id="182803"/>
    <lineage>
        <taxon>Eukaryota</taxon>
        <taxon>Metazoa</taxon>
        <taxon>Ecdysozoa</taxon>
        <taxon>Arthropoda</taxon>
        <taxon>Chelicerata</taxon>
        <taxon>Arachnida</taxon>
        <taxon>Araneae</taxon>
        <taxon>Araneomorphae</taxon>
        <taxon>Entelegynae</taxon>
        <taxon>Araneoidea</taxon>
        <taxon>Araneidae</taxon>
        <taxon>Araneus</taxon>
    </lineage>
</organism>
<evidence type="ECO:0000313" key="2">
    <source>
        <dbReference type="Proteomes" id="UP000499080"/>
    </source>
</evidence>
<accession>A0A4Y2IB93</accession>